<dbReference type="RefSeq" id="WP_189332536.1">
    <property type="nucleotide sequence ID" value="NZ_AP023356.1"/>
</dbReference>
<evidence type="ECO:0000313" key="2">
    <source>
        <dbReference type="Proteomes" id="UP000676967"/>
    </source>
</evidence>
<evidence type="ECO:0008006" key="3">
    <source>
        <dbReference type="Google" id="ProtNLM"/>
    </source>
</evidence>
<evidence type="ECO:0000313" key="1">
    <source>
        <dbReference type="EMBL" id="BCJ41088.1"/>
    </source>
</evidence>
<proteinExistence type="predicted"/>
<keyword evidence="2" id="KW-1185">Reference proteome</keyword>
<dbReference type="EMBL" id="AP023356">
    <property type="protein sequence ID" value="BCJ41088.1"/>
    <property type="molecule type" value="Genomic_DNA"/>
</dbReference>
<dbReference type="Proteomes" id="UP000676967">
    <property type="component" value="Chromosome"/>
</dbReference>
<organism evidence="1 2">
    <name type="scientific">Actinoplanes ianthinogenes</name>
    <dbReference type="NCBI Taxonomy" id="122358"/>
    <lineage>
        <taxon>Bacteria</taxon>
        <taxon>Bacillati</taxon>
        <taxon>Actinomycetota</taxon>
        <taxon>Actinomycetes</taxon>
        <taxon>Micromonosporales</taxon>
        <taxon>Micromonosporaceae</taxon>
        <taxon>Actinoplanes</taxon>
    </lineage>
</organism>
<reference evidence="1 2" key="1">
    <citation type="submission" date="2020-08" db="EMBL/GenBank/DDBJ databases">
        <title>Whole genome shotgun sequence of Actinoplanes ianthinogenes NBRC 13996.</title>
        <authorList>
            <person name="Komaki H."/>
            <person name="Tamura T."/>
        </authorList>
    </citation>
    <scope>NUCLEOTIDE SEQUENCE [LARGE SCALE GENOMIC DNA]</scope>
    <source>
        <strain evidence="1 2">NBRC 13996</strain>
    </source>
</reference>
<sequence>MTLRVALDALRHDADTWERVSHVTKLAADEASGLGLTAHEVSEMVARTPFLATYQEIQEKTARLLAQAGEKTLDLCVTLHRVADLYERNDEDAAEQLKGVWDVHE</sequence>
<accession>A0ABM7LP91</accession>
<name>A0ABM7LP91_9ACTN</name>
<protein>
    <recommendedName>
        <fullName evidence="3">Excreted virulence factor EspC (Type VII ESX diderm)</fullName>
    </recommendedName>
</protein>
<gene>
    <name evidence="1" type="ORF">Aiant_17450</name>
</gene>